<keyword evidence="3" id="KW-1185">Reference proteome</keyword>
<name>X5MNQ7_9HYPH</name>
<keyword evidence="1" id="KW-0812">Transmembrane</keyword>
<feature type="transmembrane region" description="Helical" evidence="1">
    <location>
        <begin position="6"/>
        <end position="33"/>
    </location>
</feature>
<sequence length="48" mass="4939">MGSILINLILLVGAAVLYGLGEFWVPIIVAAVAGPMLGMSIVKHFGGE</sequence>
<dbReference type="STRING" id="1458461.BN1012_Phect2103"/>
<keyword evidence="1" id="KW-1133">Transmembrane helix</keyword>
<dbReference type="KEGG" id="pect:BN1012_Phect2103"/>
<organism evidence="2 3">
    <name type="scientific">Candidatus Phaeomarinibacter ectocarpi</name>
    <dbReference type="NCBI Taxonomy" id="1458461"/>
    <lineage>
        <taxon>Bacteria</taxon>
        <taxon>Pseudomonadati</taxon>
        <taxon>Pseudomonadota</taxon>
        <taxon>Alphaproteobacteria</taxon>
        <taxon>Hyphomicrobiales</taxon>
        <taxon>Parvibaculaceae</taxon>
        <taxon>Candidatus Phaeomarinibacter</taxon>
    </lineage>
</organism>
<dbReference type="Proteomes" id="UP000032160">
    <property type="component" value="Chromosome I"/>
</dbReference>
<proteinExistence type="predicted"/>
<accession>X5MNQ7</accession>
<reference evidence="2 3" key="1">
    <citation type="journal article" date="2014" name="Front. Genet.">
        <title>Genome and metabolic network of "Candidatus Phaeomarinobacter ectocarpi" Ec32, a new candidate genus of Alphaproteobacteria frequently associated with brown algae.</title>
        <authorList>
            <person name="Dittami S.M."/>
            <person name="Barbeyron T."/>
            <person name="Boyen C."/>
            <person name="Cambefort J."/>
            <person name="Collet G."/>
            <person name="Delage L."/>
            <person name="Gobet A."/>
            <person name="Groisillier A."/>
            <person name="Leblanc C."/>
            <person name="Michel G."/>
            <person name="Scornet D."/>
            <person name="Siegel A."/>
            <person name="Tapia J.E."/>
            <person name="Tonon T."/>
        </authorList>
    </citation>
    <scope>NUCLEOTIDE SEQUENCE [LARGE SCALE GENOMIC DNA]</scope>
    <source>
        <strain evidence="2 3">Ec32</strain>
    </source>
</reference>
<gene>
    <name evidence="2" type="ORF">BN1012_Phect2103</name>
</gene>
<evidence type="ECO:0000313" key="3">
    <source>
        <dbReference type="Proteomes" id="UP000032160"/>
    </source>
</evidence>
<dbReference type="RefSeq" id="WP_171815890.1">
    <property type="nucleotide sequence ID" value="NZ_HG966617.1"/>
</dbReference>
<dbReference type="AlphaFoldDB" id="X5MNQ7"/>
<evidence type="ECO:0000256" key="1">
    <source>
        <dbReference type="SAM" id="Phobius"/>
    </source>
</evidence>
<dbReference type="HOGENOM" id="CLU_3150717_0_0_5"/>
<keyword evidence="1" id="KW-0472">Membrane</keyword>
<evidence type="ECO:0000313" key="2">
    <source>
        <dbReference type="EMBL" id="CDO60316.1"/>
    </source>
</evidence>
<protein>
    <submittedName>
        <fullName evidence="2">Uncharacterized protein</fullName>
    </submittedName>
</protein>
<dbReference type="EMBL" id="HG966617">
    <property type="protein sequence ID" value="CDO60316.1"/>
    <property type="molecule type" value="Genomic_DNA"/>
</dbReference>